<sequence>MAFEVLLGRMAVNNCKFWIFSVDGAGILGKEHTTEISQDRNPALSVQFVQAFAPERFLQRVPRPQLPPQEKKNGGSDCCHCPIRRPRPITGFVRSRSHLGGCLLAARRISFLSSSGLPV</sequence>
<proteinExistence type="predicted"/>
<protein>
    <submittedName>
        <fullName evidence="1">Uncharacterized protein</fullName>
    </submittedName>
</protein>
<name>A0ABU3DI33_9RHOB</name>
<dbReference type="RefSeq" id="WP_311691818.1">
    <property type="nucleotide sequence ID" value="NZ_JAVRHL010000003.1"/>
</dbReference>
<dbReference type="Proteomes" id="UP001265259">
    <property type="component" value="Unassembled WGS sequence"/>
</dbReference>
<reference evidence="1 2" key="1">
    <citation type="submission" date="2023-09" db="EMBL/GenBank/DDBJ databases">
        <authorList>
            <person name="Rey-Velasco X."/>
        </authorList>
    </citation>
    <scope>NUCLEOTIDE SEQUENCE [LARGE SCALE GENOMIC DNA]</scope>
    <source>
        <strain evidence="1 2">F158</strain>
    </source>
</reference>
<gene>
    <name evidence="1" type="ORF">RM543_11715</name>
</gene>
<dbReference type="EMBL" id="JAVRHL010000003">
    <property type="protein sequence ID" value="MDT0683355.1"/>
    <property type="molecule type" value="Genomic_DNA"/>
</dbReference>
<evidence type="ECO:0000313" key="2">
    <source>
        <dbReference type="Proteomes" id="UP001265259"/>
    </source>
</evidence>
<accession>A0ABU3DI33</accession>
<keyword evidence="2" id="KW-1185">Reference proteome</keyword>
<organism evidence="1 2">
    <name type="scientific">Tropicimonas omnivorans</name>
    <dbReference type="NCBI Taxonomy" id="3075590"/>
    <lineage>
        <taxon>Bacteria</taxon>
        <taxon>Pseudomonadati</taxon>
        <taxon>Pseudomonadota</taxon>
        <taxon>Alphaproteobacteria</taxon>
        <taxon>Rhodobacterales</taxon>
        <taxon>Roseobacteraceae</taxon>
        <taxon>Tropicimonas</taxon>
    </lineage>
</organism>
<evidence type="ECO:0000313" key="1">
    <source>
        <dbReference type="EMBL" id="MDT0683355.1"/>
    </source>
</evidence>
<comment type="caution">
    <text evidence="1">The sequence shown here is derived from an EMBL/GenBank/DDBJ whole genome shotgun (WGS) entry which is preliminary data.</text>
</comment>